<dbReference type="Gene3D" id="2.170.130.10">
    <property type="entry name" value="TonB-dependent receptor, plug domain"/>
    <property type="match status" value="1"/>
</dbReference>
<evidence type="ECO:0000256" key="5">
    <source>
        <dbReference type="ARBA" id="ARBA00023077"/>
    </source>
</evidence>
<feature type="domain" description="TonB-dependent receptor-like beta-barrel" evidence="10">
    <location>
        <begin position="585"/>
        <end position="1104"/>
    </location>
</feature>
<evidence type="ECO:0000256" key="3">
    <source>
        <dbReference type="ARBA" id="ARBA00022452"/>
    </source>
</evidence>
<comment type="subcellular location">
    <subcellularLocation>
        <location evidence="1 8">Cell outer membrane</location>
        <topology evidence="1 8">Multi-pass membrane protein</topology>
    </subcellularLocation>
</comment>
<dbReference type="Pfam" id="PF00593">
    <property type="entry name" value="TonB_dep_Rec_b-barrel"/>
    <property type="match status" value="1"/>
</dbReference>
<dbReference type="InterPro" id="IPR037066">
    <property type="entry name" value="Plug_dom_sf"/>
</dbReference>
<dbReference type="Proteomes" id="UP000216147">
    <property type="component" value="Unassembled WGS sequence"/>
</dbReference>
<feature type="domain" description="TonB-dependent receptor plug" evidence="11">
    <location>
        <begin position="73"/>
        <end position="185"/>
    </location>
</feature>
<dbReference type="SUPFAM" id="SSF56935">
    <property type="entry name" value="Porins"/>
    <property type="match status" value="1"/>
</dbReference>
<keyword evidence="3 8" id="KW-1134">Transmembrane beta strand</keyword>
<sequence>MSTRDEILCFNNKESVSMLKHKHSIMSSTCLTVASFLILTTSAAAQEVPQDATELDEVVVTGSLIRRDPANAATPLIQVTREQILTTGQTTLIDYLAKIPALANSTVPSDTTGSNLNDGGLSLPNLRSLGAGRTLTLVNGRRHVGSNAGSLSVDVDSIPRLLIENIEIVTGGASAIYGADAVSGVINFITRDDYEGAQIDANYGMINEDGQATRRVSALLGRNFFDDRLNVYLHGEYEQSDEVQSRDIDWLNDASVLVGIDADPTNALFDGNRDTQLYTGVNRLDRPRWGQTTLANAQQPSALNDPDVPLANCTSLTSGNCYSVDPSRTYWFDGGTARLANFGDRVGNTGSSRPFNYGGDGESPGNFGQVSRVPHSESQRYQTGFTLSLTDAIEAYGEAKYVTEDTFDVSQPTFFDVYLNNDSTTSANQVNVVRGTSSFDLRLDNAFLPSNLRTAILGNTVTNYGNPAADSAGTAQTPVSRAWARHSMFGPDRTQTNNREVQRYVLGFRGEADQFLFARNLSWDVGYTYGRLDNINAERGVDSQRFAYAADAVIDTTGVLGRAGATVCRVQLINAQNPARATGAAGQTSGYGALYDYQRGGDLRDTQYGRDTISQCQPLNIFGAGNQSQAALDYVDATIRVRQQNEQQQALATVSGELWDFWDAGPIGVAFGVEHRYEYTEGIGRSADTAGRLLFLNTGPDFTGAEYDSNEVFTEVAIPLFRDSWLGQYAELSGSYRLADYSTVGEVDAYGVNLVYRPVDQLTFKTSLNTSVRVPNLGELNSPYTQTFFNNVNDPCATTTIASQASDIRANRIANCTLLAQAKGLSYDFAGSTATNTDDYVPVYTSGVAGVNGGNPDLKPEESESFTASAVFRPDFVPNLTLVLDYYSIEITDVIASVSAQTAANNCVSGTSLNTSACNTIYRNNTAISNPATAQERSEAFKIGAPVGDPIGAFIQGSINYAAYETSGIDFTVAYAFDTREMIDRGWGRFDWAVTGNWLRKQDYYVDAANPGSVTAVAGTFDGTNAFPRVRFSSSLTWQPLDDWRFNWTADWQSSLEIVDAKLNVGNLDTRQYDQFTTGNYVRHDFTVNWSAREDLDVRFGVVNAFDAEQNAVLGTTQYDNYDAYGPRWFVGLNFRPW</sequence>
<dbReference type="InterPro" id="IPR036942">
    <property type="entry name" value="Beta-barrel_TonB_sf"/>
</dbReference>
<keyword evidence="6 8" id="KW-0472">Membrane</keyword>
<dbReference type="InterPro" id="IPR000531">
    <property type="entry name" value="Beta-barrel_TonB"/>
</dbReference>
<evidence type="ECO:0000256" key="9">
    <source>
        <dbReference type="RuleBase" id="RU003357"/>
    </source>
</evidence>
<name>A0A258HLY3_9CAUL</name>
<evidence type="ECO:0000256" key="2">
    <source>
        <dbReference type="ARBA" id="ARBA00022448"/>
    </source>
</evidence>
<dbReference type="PANTHER" id="PTHR47234">
    <property type="match status" value="1"/>
</dbReference>
<evidence type="ECO:0000256" key="1">
    <source>
        <dbReference type="ARBA" id="ARBA00004571"/>
    </source>
</evidence>
<comment type="similarity">
    <text evidence="8 9">Belongs to the TonB-dependent receptor family.</text>
</comment>
<reference evidence="12 13" key="1">
    <citation type="submission" date="2017-03" db="EMBL/GenBank/DDBJ databases">
        <title>Lifting the veil on microbial sulfur biogeochemistry in mining wastewaters.</title>
        <authorList>
            <person name="Kantor R.S."/>
            <person name="Colenbrander Nelson T."/>
            <person name="Marshall S."/>
            <person name="Bennett D."/>
            <person name="Apte S."/>
            <person name="Camacho D."/>
            <person name="Thomas B.C."/>
            <person name="Warren L.A."/>
            <person name="Banfield J.F."/>
        </authorList>
    </citation>
    <scope>NUCLEOTIDE SEQUENCE [LARGE SCALE GENOMIC DNA]</scope>
    <source>
        <strain evidence="12">32-68-21</strain>
    </source>
</reference>
<gene>
    <name evidence="12" type="ORF">B7Y86_05265</name>
</gene>
<keyword evidence="5 9" id="KW-0798">TonB box</keyword>
<keyword evidence="7 8" id="KW-0998">Cell outer membrane</keyword>
<keyword evidence="4 8" id="KW-0812">Transmembrane</keyword>
<evidence type="ECO:0008006" key="14">
    <source>
        <dbReference type="Google" id="ProtNLM"/>
    </source>
</evidence>
<keyword evidence="2 8" id="KW-0813">Transport</keyword>
<evidence type="ECO:0000259" key="11">
    <source>
        <dbReference type="Pfam" id="PF07715"/>
    </source>
</evidence>
<evidence type="ECO:0000313" key="13">
    <source>
        <dbReference type="Proteomes" id="UP000216147"/>
    </source>
</evidence>
<dbReference type="EMBL" id="NCEQ01000004">
    <property type="protein sequence ID" value="OYX57876.1"/>
    <property type="molecule type" value="Genomic_DNA"/>
</dbReference>
<evidence type="ECO:0000256" key="4">
    <source>
        <dbReference type="ARBA" id="ARBA00022692"/>
    </source>
</evidence>
<dbReference type="Gene3D" id="2.40.170.20">
    <property type="entry name" value="TonB-dependent receptor, beta-barrel domain"/>
    <property type="match status" value="1"/>
</dbReference>
<evidence type="ECO:0000256" key="6">
    <source>
        <dbReference type="ARBA" id="ARBA00023136"/>
    </source>
</evidence>
<dbReference type="InterPro" id="IPR039426">
    <property type="entry name" value="TonB-dep_rcpt-like"/>
</dbReference>
<evidence type="ECO:0000256" key="8">
    <source>
        <dbReference type="PROSITE-ProRule" id="PRU01360"/>
    </source>
</evidence>
<organism evidence="12 13">
    <name type="scientific">Brevundimonas subvibrioides</name>
    <dbReference type="NCBI Taxonomy" id="74313"/>
    <lineage>
        <taxon>Bacteria</taxon>
        <taxon>Pseudomonadati</taxon>
        <taxon>Pseudomonadota</taxon>
        <taxon>Alphaproteobacteria</taxon>
        <taxon>Caulobacterales</taxon>
        <taxon>Caulobacteraceae</taxon>
        <taxon>Brevundimonas</taxon>
    </lineage>
</organism>
<proteinExistence type="inferred from homology"/>
<dbReference type="InterPro" id="IPR012910">
    <property type="entry name" value="Plug_dom"/>
</dbReference>
<evidence type="ECO:0000313" key="12">
    <source>
        <dbReference type="EMBL" id="OYX57876.1"/>
    </source>
</evidence>
<accession>A0A258HLY3</accession>
<evidence type="ECO:0000256" key="7">
    <source>
        <dbReference type="ARBA" id="ARBA00023237"/>
    </source>
</evidence>
<evidence type="ECO:0000259" key="10">
    <source>
        <dbReference type="Pfam" id="PF00593"/>
    </source>
</evidence>
<dbReference type="PROSITE" id="PS52016">
    <property type="entry name" value="TONB_DEPENDENT_REC_3"/>
    <property type="match status" value="1"/>
</dbReference>
<dbReference type="PANTHER" id="PTHR47234:SF2">
    <property type="entry name" value="TONB-DEPENDENT RECEPTOR"/>
    <property type="match status" value="1"/>
</dbReference>
<dbReference type="AlphaFoldDB" id="A0A258HLY3"/>
<dbReference type="Pfam" id="PF07715">
    <property type="entry name" value="Plug"/>
    <property type="match status" value="1"/>
</dbReference>
<protein>
    <recommendedName>
        <fullName evidence="14">TonB-dependent receptor</fullName>
    </recommendedName>
</protein>
<dbReference type="GO" id="GO:0009279">
    <property type="term" value="C:cell outer membrane"/>
    <property type="evidence" value="ECO:0007669"/>
    <property type="project" value="UniProtKB-SubCell"/>
</dbReference>
<comment type="caution">
    <text evidence="12">The sequence shown here is derived from an EMBL/GenBank/DDBJ whole genome shotgun (WGS) entry which is preliminary data.</text>
</comment>